<evidence type="ECO:0000313" key="5">
    <source>
        <dbReference type="EMBL" id="KAK6943841.1"/>
    </source>
</evidence>
<evidence type="ECO:0000256" key="3">
    <source>
        <dbReference type="SAM" id="Phobius"/>
    </source>
</evidence>
<dbReference type="GO" id="GO:0016579">
    <property type="term" value="P:protein deubiquitination"/>
    <property type="evidence" value="ECO:0007669"/>
    <property type="project" value="TreeGrafter"/>
</dbReference>
<feature type="domain" description="OTU" evidence="4">
    <location>
        <begin position="206"/>
        <end position="326"/>
    </location>
</feature>
<evidence type="ECO:0000256" key="1">
    <source>
        <dbReference type="ARBA" id="ARBA00010407"/>
    </source>
</evidence>
<keyword evidence="3" id="KW-1133">Transmembrane helix</keyword>
<dbReference type="PANTHER" id="PTHR12419">
    <property type="entry name" value="OTU DOMAIN CONTAINING PROTEIN"/>
    <property type="match status" value="1"/>
</dbReference>
<organism evidence="5 6">
    <name type="scientific">Dillenia turbinata</name>
    <dbReference type="NCBI Taxonomy" id="194707"/>
    <lineage>
        <taxon>Eukaryota</taxon>
        <taxon>Viridiplantae</taxon>
        <taxon>Streptophyta</taxon>
        <taxon>Embryophyta</taxon>
        <taxon>Tracheophyta</taxon>
        <taxon>Spermatophyta</taxon>
        <taxon>Magnoliopsida</taxon>
        <taxon>eudicotyledons</taxon>
        <taxon>Gunneridae</taxon>
        <taxon>Pentapetalae</taxon>
        <taxon>Dilleniales</taxon>
        <taxon>Dilleniaceae</taxon>
        <taxon>Dillenia</taxon>
    </lineage>
</organism>
<dbReference type="CDD" id="cd22751">
    <property type="entry name" value="OTU_plant_OTU9-like"/>
    <property type="match status" value="1"/>
</dbReference>
<keyword evidence="3" id="KW-0472">Membrane</keyword>
<feature type="transmembrane region" description="Helical" evidence="3">
    <location>
        <begin position="319"/>
        <end position="338"/>
    </location>
</feature>
<keyword evidence="3" id="KW-0812">Transmembrane</keyword>
<name>A0AAN8W9I2_9MAGN</name>
<accession>A0AAN8W9I2</accession>
<comment type="similarity">
    <text evidence="1">Belongs to the peptidase C85 family.</text>
</comment>
<dbReference type="Pfam" id="PF02338">
    <property type="entry name" value="OTU"/>
    <property type="match status" value="1"/>
</dbReference>
<dbReference type="InterPro" id="IPR050704">
    <property type="entry name" value="Peptidase_C85-like"/>
</dbReference>
<evidence type="ECO:0000313" key="6">
    <source>
        <dbReference type="Proteomes" id="UP001370490"/>
    </source>
</evidence>
<dbReference type="PANTHER" id="PTHR12419:SF111">
    <property type="entry name" value="OVARIAN TUMOR DOMAIN-CONTAINING DEUBIQUITINATING ENZYME 9"/>
    <property type="match status" value="1"/>
</dbReference>
<evidence type="ECO:0000256" key="2">
    <source>
        <dbReference type="SAM" id="MobiDB-lite"/>
    </source>
</evidence>
<dbReference type="Proteomes" id="UP001370490">
    <property type="component" value="Unassembled WGS sequence"/>
</dbReference>
<sequence>MGQESDVEQRSLNFLDVDALFTSVYSYSADNYQHYHGEYVGNTHYDIDNSSVDNDEIIAHTLQEEQSHLTISEASEPSHAEEAPLHASMYSQDWLSPSTPIYYPGHEEEEQEPNDMGPSSSCSSPGKRFDDGAEYSTSLELADEYGIDGEVCKRLNHMISIPHVPRTNREIPSVDEATTDHQRLLDRVNRIFVATCCLIRLQLYDLVEHKVQGDGNCQFRALSDQFYRSPEHHEFVRRQIVDQLKAHPEIYEGYVPLEYGDYLMKMSKSGEWGDHVTLQAAADSYGIKICVVTSFKDTCFIEILPDAQKSKRGKISGQGFDVLVVVAPSFVVYLLHIVNAMRKKSSHTYIIISVDGSKVLQDFIKRLK</sequence>
<gene>
    <name evidence="5" type="ORF">RJ641_024943</name>
</gene>
<comment type="caution">
    <text evidence="5">The sequence shown here is derived from an EMBL/GenBank/DDBJ whole genome shotgun (WGS) entry which is preliminary data.</text>
</comment>
<evidence type="ECO:0000259" key="4">
    <source>
        <dbReference type="PROSITE" id="PS50802"/>
    </source>
</evidence>
<keyword evidence="6" id="KW-1185">Reference proteome</keyword>
<feature type="region of interest" description="Disordered" evidence="2">
    <location>
        <begin position="99"/>
        <end position="131"/>
    </location>
</feature>
<dbReference type="PROSITE" id="PS50802">
    <property type="entry name" value="OTU"/>
    <property type="match status" value="1"/>
</dbReference>
<dbReference type="EMBL" id="JBAMMX010000003">
    <property type="protein sequence ID" value="KAK6943841.1"/>
    <property type="molecule type" value="Genomic_DNA"/>
</dbReference>
<protein>
    <submittedName>
        <fullName evidence="5">OTU domain</fullName>
    </submittedName>
</protein>
<dbReference type="SUPFAM" id="SSF54001">
    <property type="entry name" value="Cysteine proteinases"/>
    <property type="match status" value="1"/>
</dbReference>
<dbReference type="InterPro" id="IPR003323">
    <property type="entry name" value="OTU_dom"/>
</dbReference>
<dbReference type="Gene3D" id="3.90.70.80">
    <property type="match status" value="1"/>
</dbReference>
<dbReference type="GO" id="GO:0004843">
    <property type="term" value="F:cysteine-type deubiquitinase activity"/>
    <property type="evidence" value="ECO:0007669"/>
    <property type="project" value="TreeGrafter"/>
</dbReference>
<dbReference type="AlphaFoldDB" id="A0AAN8W9I2"/>
<proteinExistence type="inferred from homology"/>
<dbReference type="InterPro" id="IPR038765">
    <property type="entry name" value="Papain-like_cys_pep_sf"/>
</dbReference>
<reference evidence="5 6" key="1">
    <citation type="submission" date="2023-12" db="EMBL/GenBank/DDBJ databases">
        <title>A high-quality genome assembly for Dillenia turbinata (Dilleniales).</title>
        <authorList>
            <person name="Chanderbali A."/>
        </authorList>
    </citation>
    <scope>NUCLEOTIDE SEQUENCE [LARGE SCALE GENOMIC DNA]</scope>
    <source>
        <strain evidence="5">LSX21</strain>
        <tissue evidence="5">Leaf</tissue>
    </source>
</reference>